<dbReference type="OrthoDB" id="1413034at2"/>
<evidence type="ECO:0000256" key="8">
    <source>
        <dbReference type="SAM" id="Coils"/>
    </source>
</evidence>
<evidence type="ECO:0000256" key="3">
    <source>
        <dbReference type="ARBA" id="ARBA00022448"/>
    </source>
</evidence>
<evidence type="ECO:0000256" key="1">
    <source>
        <dbReference type="ARBA" id="ARBA00004442"/>
    </source>
</evidence>
<feature type="signal peptide" evidence="9">
    <location>
        <begin position="1"/>
        <end position="25"/>
    </location>
</feature>
<dbReference type="EMBL" id="FOLE01000004">
    <property type="protein sequence ID" value="SFC30859.1"/>
    <property type="molecule type" value="Genomic_DNA"/>
</dbReference>
<dbReference type="GO" id="GO:1990281">
    <property type="term" value="C:efflux pump complex"/>
    <property type="evidence" value="ECO:0007669"/>
    <property type="project" value="TreeGrafter"/>
</dbReference>
<keyword evidence="3" id="KW-0813">Transport</keyword>
<feature type="coiled-coil region" evidence="8">
    <location>
        <begin position="343"/>
        <end position="370"/>
    </location>
</feature>
<evidence type="ECO:0000256" key="6">
    <source>
        <dbReference type="ARBA" id="ARBA00023136"/>
    </source>
</evidence>
<dbReference type="PANTHER" id="PTHR30026:SF20">
    <property type="entry name" value="OUTER MEMBRANE PROTEIN TOLC"/>
    <property type="match status" value="1"/>
</dbReference>
<keyword evidence="4" id="KW-1134">Transmembrane beta strand</keyword>
<comment type="subcellular location">
    <subcellularLocation>
        <location evidence="1">Cell outer membrane</location>
    </subcellularLocation>
</comment>
<dbReference type="InterPro" id="IPR051906">
    <property type="entry name" value="TolC-like"/>
</dbReference>
<organism evidence="10 11">
    <name type="scientific">Flexibacter flexilis DSM 6793</name>
    <dbReference type="NCBI Taxonomy" id="927664"/>
    <lineage>
        <taxon>Bacteria</taxon>
        <taxon>Pseudomonadati</taxon>
        <taxon>Bacteroidota</taxon>
        <taxon>Cytophagia</taxon>
        <taxon>Cytophagales</taxon>
        <taxon>Flexibacteraceae</taxon>
        <taxon>Flexibacter</taxon>
    </lineage>
</organism>
<evidence type="ECO:0000313" key="11">
    <source>
        <dbReference type="Proteomes" id="UP000199514"/>
    </source>
</evidence>
<evidence type="ECO:0000256" key="9">
    <source>
        <dbReference type="SAM" id="SignalP"/>
    </source>
</evidence>
<keyword evidence="7" id="KW-0998">Cell outer membrane</keyword>
<dbReference type="GO" id="GO:0009279">
    <property type="term" value="C:cell outer membrane"/>
    <property type="evidence" value="ECO:0007669"/>
    <property type="project" value="UniProtKB-SubCell"/>
</dbReference>
<feature type="chain" id="PRO_5011761414" evidence="9">
    <location>
        <begin position="26"/>
        <end position="447"/>
    </location>
</feature>
<evidence type="ECO:0000256" key="4">
    <source>
        <dbReference type="ARBA" id="ARBA00022452"/>
    </source>
</evidence>
<dbReference type="GO" id="GO:0015562">
    <property type="term" value="F:efflux transmembrane transporter activity"/>
    <property type="evidence" value="ECO:0007669"/>
    <property type="project" value="InterPro"/>
</dbReference>
<accession>A0A1I1I347</accession>
<evidence type="ECO:0000256" key="7">
    <source>
        <dbReference type="ARBA" id="ARBA00023237"/>
    </source>
</evidence>
<dbReference type="InterPro" id="IPR003423">
    <property type="entry name" value="OMP_efflux"/>
</dbReference>
<evidence type="ECO:0000256" key="2">
    <source>
        <dbReference type="ARBA" id="ARBA00007613"/>
    </source>
</evidence>
<proteinExistence type="inferred from homology"/>
<keyword evidence="8" id="KW-0175">Coiled coil</keyword>
<dbReference type="RefSeq" id="WP_091510956.1">
    <property type="nucleotide sequence ID" value="NZ_FOLE01000004.1"/>
</dbReference>
<keyword evidence="6" id="KW-0472">Membrane</keyword>
<dbReference type="STRING" id="927664.SAMN05421780_104197"/>
<keyword evidence="9" id="KW-0732">Signal</keyword>
<name>A0A1I1I347_9BACT</name>
<evidence type="ECO:0000256" key="5">
    <source>
        <dbReference type="ARBA" id="ARBA00022692"/>
    </source>
</evidence>
<keyword evidence="5" id="KW-0812">Transmembrane</keyword>
<reference evidence="10 11" key="1">
    <citation type="submission" date="2016-10" db="EMBL/GenBank/DDBJ databases">
        <authorList>
            <person name="de Groot N.N."/>
        </authorList>
    </citation>
    <scope>NUCLEOTIDE SEQUENCE [LARGE SCALE GENOMIC DNA]</scope>
    <source>
        <strain evidence="10 11">DSM 6793</strain>
    </source>
</reference>
<dbReference type="AlphaFoldDB" id="A0A1I1I347"/>
<protein>
    <submittedName>
        <fullName evidence="10">Outer membrane protein TolC</fullName>
    </submittedName>
</protein>
<feature type="coiled-coil region" evidence="8">
    <location>
        <begin position="172"/>
        <end position="199"/>
    </location>
</feature>
<dbReference type="Gene3D" id="1.20.1600.10">
    <property type="entry name" value="Outer membrane efflux proteins (OEP)"/>
    <property type="match status" value="1"/>
</dbReference>
<comment type="similarity">
    <text evidence="2">Belongs to the outer membrane factor (OMF) (TC 1.B.17) family.</text>
</comment>
<dbReference type="GO" id="GO:0015288">
    <property type="term" value="F:porin activity"/>
    <property type="evidence" value="ECO:0007669"/>
    <property type="project" value="TreeGrafter"/>
</dbReference>
<dbReference type="Proteomes" id="UP000199514">
    <property type="component" value="Unassembled WGS sequence"/>
</dbReference>
<sequence>MKHNKIFGLSFLALIMVGGSGQLQAQTAGFTLQQLTDSALHNNHILTLKDWQIKEKEAKIKETHIKRFPSVMVNSGYQYNFNVQSLTIPAGAIGVIPTSTTPVLLPNKEQSYEIGKHSLLYAGVLAYQPLTQQFKINTGQAVEKTEVTLAEKEKIKVSHQIKQGVEKLYYGALIAQKQLQEAQAKLELAQTKLQDVETALSAGKAINSNKVGLLASVADEEQNILKLNIQIQDYLGDLANLTGISESQIQLADVAPAFQTIGKIDEYQTAASNTNTELQIAQLTKTKATLGIKAAHEGNIPDVGVVAGYAYQKGVDLLPSNNPFVGVSLMWNVQGIFSNKQVAQQRTYQLKQAEENIAHTQQQVHNDIEKAYRKIQQSQALVAVAQKAVAYRQEELKLQEDKQKAGLNVKADWLSTKATLAKAQADLYAAQLSYLLASSDLKILVGE</sequence>
<evidence type="ECO:0000313" key="10">
    <source>
        <dbReference type="EMBL" id="SFC30859.1"/>
    </source>
</evidence>
<dbReference type="SUPFAM" id="SSF56954">
    <property type="entry name" value="Outer membrane efflux proteins (OEP)"/>
    <property type="match status" value="1"/>
</dbReference>
<gene>
    <name evidence="10" type="ORF">SAMN05421780_104197</name>
</gene>
<keyword evidence="11" id="KW-1185">Reference proteome</keyword>
<dbReference type="PANTHER" id="PTHR30026">
    <property type="entry name" value="OUTER MEMBRANE PROTEIN TOLC"/>
    <property type="match status" value="1"/>
</dbReference>
<dbReference type="Pfam" id="PF02321">
    <property type="entry name" value="OEP"/>
    <property type="match status" value="1"/>
</dbReference>